<comment type="cofactor">
    <cofactor evidence="1">
        <name>pyridoxal 5'-phosphate</name>
        <dbReference type="ChEBI" id="CHEBI:597326"/>
    </cofactor>
</comment>
<dbReference type="InterPro" id="IPR036388">
    <property type="entry name" value="WH-like_DNA-bd_sf"/>
</dbReference>
<comment type="similarity">
    <text evidence="2">In the C-terminal section; belongs to the class-I pyridoxal-phosphate-dependent aminotransferase family.</text>
</comment>
<evidence type="ECO:0000313" key="9">
    <source>
        <dbReference type="EMBL" id="MBD8497238.1"/>
    </source>
</evidence>
<dbReference type="InterPro" id="IPR015421">
    <property type="entry name" value="PyrdxlP-dep_Trfase_major"/>
</dbReference>
<protein>
    <submittedName>
        <fullName evidence="9">PLP-dependent aminotransferase family protein</fullName>
    </submittedName>
</protein>
<dbReference type="PROSITE" id="PS50949">
    <property type="entry name" value="HTH_GNTR"/>
    <property type="match status" value="1"/>
</dbReference>
<evidence type="ECO:0000256" key="7">
    <source>
        <dbReference type="ARBA" id="ARBA00023163"/>
    </source>
</evidence>
<keyword evidence="3 9" id="KW-0032">Aminotransferase</keyword>
<dbReference type="Proteomes" id="UP000634529">
    <property type="component" value="Unassembled WGS sequence"/>
</dbReference>
<keyword evidence="3 9" id="KW-0808">Transferase</keyword>
<organism evidence="9 10">
    <name type="scientific">Paenibacillus arenosi</name>
    <dbReference type="NCBI Taxonomy" id="2774142"/>
    <lineage>
        <taxon>Bacteria</taxon>
        <taxon>Bacillati</taxon>
        <taxon>Bacillota</taxon>
        <taxon>Bacilli</taxon>
        <taxon>Bacillales</taxon>
        <taxon>Paenibacillaceae</taxon>
        <taxon>Paenibacillus</taxon>
    </lineage>
</organism>
<dbReference type="Gene3D" id="1.10.10.10">
    <property type="entry name" value="Winged helix-like DNA-binding domain superfamily/Winged helix DNA-binding domain"/>
    <property type="match status" value="1"/>
</dbReference>
<reference evidence="9 10" key="1">
    <citation type="submission" date="2020-09" db="EMBL/GenBank/DDBJ databases">
        <title>Paenibacillus sp. CAU 1523 isolated from sand of Haeundae Beach.</title>
        <authorList>
            <person name="Kim W."/>
        </authorList>
    </citation>
    <scope>NUCLEOTIDE SEQUENCE [LARGE SCALE GENOMIC DNA]</scope>
    <source>
        <strain evidence="9 10">CAU 1523</strain>
    </source>
</reference>
<dbReference type="SUPFAM" id="SSF53383">
    <property type="entry name" value="PLP-dependent transferases"/>
    <property type="match status" value="1"/>
</dbReference>
<dbReference type="CDD" id="cd00609">
    <property type="entry name" value="AAT_like"/>
    <property type="match status" value="1"/>
</dbReference>
<keyword evidence="4" id="KW-0663">Pyridoxal phosphate</keyword>
<dbReference type="Pfam" id="PF00155">
    <property type="entry name" value="Aminotran_1_2"/>
    <property type="match status" value="1"/>
</dbReference>
<evidence type="ECO:0000256" key="2">
    <source>
        <dbReference type="ARBA" id="ARBA00005384"/>
    </source>
</evidence>
<keyword evidence="5" id="KW-0805">Transcription regulation</keyword>
<dbReference type="GO" id="GO:0008483">
    <property type="term" value="F:transaminase activity"/>
    <property type="evidence" value="ECO:0007669"/>
    <property type="project" value="UniProtKB-KW"/>
</dbReference>
<evidence type="ECO:0000256" key="6">
    <source>
        <dbReference type="ARBA" id="ARBA00023125"/>
    </source>
</evidence>
<accession>A0ABR9AT00</accession>
<dbReference type="InterPro" id="IPR051446">
    <property type="entry name" value="HTH_trans_reg/aminotransferase"/>
</dbReference>
<dbReference type="SMART" id="SM00345">
    <property type="entry name" value="HTH_GNTR"/>
    <property type="match status" value="1"/>
</dbReference>
<keyword evidence="7" id="KW-0804">Transcription</keyword>
<dbReference type="EMBL" id="JACYTN010000001">
    <property type="protein sequence ID" value="MBD8497238.1"/>
    <property type="molecule type" value="Genomic_DNA"/>
</dbReference>
<dbReference type="InterPro" id="IPR015424">
    <property type="entry name" value="PyrdxlP-dep_Trfase"/>
</dbReference>
<evidence type="ECO:0000256" key="5">
    <source>
        <dbReference type="ARBA" id="ARBA00023015"/>
    </source>
</evidence>
<gene>
    <name evidence="9" type="ORF">IFO66_02865</name>
</gene>
<evidence type="ECO:0000256" key="3">
    <source>
        <dbReference type="ARBA" id="ARBA00022576"/>
    </source>
</evidence>
<dbReference type="RefSeq" id="WP_192023649.1">
    <property type="nucleotide sequence ID" value="NZ_JACYTN010000001.1"/>
</dbReference>
<dbReference type="PANTHER" id="PTHR46577:SF2">
    <property type="entry name" value="TRANSCRIPTIONAL REGULATORY PROTEIN"/>
    <property type="match status" value="1"/>
</dbReference>
<dbReference type="InterPro" id="IPR000524">
    <property type="entry name" value="Tscrpt_reg_HTH_GntR"/>
</dbReference>
<keyword evidence="10" id="KW-1185">Reference proteome</keyword>
<proteinExistence type="inferred from homology"/>
<evidence type="ECO:0000256" key="1">
    <source>
        <dbReference type="ARBA" id="ARBA00001933"/>
    </source>
</evidence>
<dbReference type="InterPro" id="IPR015422">
    <property type="entry name" value="PyrdxlP-dep_Trfase_small"/>
</dbReference>
<dbReference type="PANTHER" id="PTHR46577">
    <property type="entry name" value="HTH-TYPE TRANSCRIPTIONAL REGULATORY PROTEIN GABR"/>
    <property type="match status" value="1"/>
</dbReference>
<dbReference type="Gene3D" id="3.40.640.10">
    <property type="entry name" value="Type I PLP-dependent aspartate aminotransferase-like (Major domain)"/>
    <property type="match status" value="1"/>
</dbReference>
<dbReference type="SUPFAM" id="SSF46785">
    <property type="entry name" value="Winged helix' DNA-binding domain"/>
    <property type="match status" value="1"/>
</dbReference>
<dbReference type="Pfam" id="PF00392">
    <property type="entry name" value="GntR"/>
    <property type="match status" value="1"/>
</dbReference>
<evidence type="ECO:0000313" key="10">
    <source>
        <dbReference type="Proteomes" id="UP000634529"/>
    </source>
</evidence>
<evidence type="ECO:0000256" key="4">
    <source>
        <dbReference type="ARBA" id="ARBA00022898"/>
    </source>
</evidence>
<dbReference type="CDD" id="cd07377">
    <property type="entry name" value="WHTH_GntR"/>
    <property type="match status" value="1"/>
</dbReference>
<sequence length="478" mass="55898">MSSIELDRSQGKPLHKLVYEYMWNRIQRGEWPEHHKLPSIRTLAEEMKVNRLTVFKAFQQLKDEKKVYVKDKSGYYVQPGVTMPFDNLESPIVFSYVHKSHLSEIHRVPANYQFSYALIDPSLLPNRYFSESMLDIVERYPRMLSTYSTPQGDEELRQSLARFFTNKYGFHLSQDDIMITSGSQQAIDLLARMLVQPMDVVLMERPTYSAAIDMFRNQGAQIIPIDIYSYGYDLEQVEAYMKQFKPRLFYLNPTFHNPTGYTVPAKQRKELVELAERYRCFIIEDDPMHDIYFQHKPPLPFFSYSTEGYVIYICSFSKYIAPGLRIAAICCQPSIMKHLLTVKSLADNGTPLLNQKIFLHYFMSERLQQHIIKLRTALHIRKTVMEEALAITNWKWDSPDGGLNLWIQLPETLCLEKLLAKSIEHSISFVPGSICDPSKELQSWIRLSYSYINEQQIKDGMKLLMQLAEQVDHSDRHL</sequence>
<dbReference type="Gene3D" id="3.90.1150.10">
    <property type="entry name" value="Aspartate Aminotransferase, domain 1"/>
    <property type="match status" value="1"/>
</dbReference>
<keyword evidence="6" id="KW-0238">DNA-binding</keyword>
<comment type="caution">
    <text evidence="9">The sequence shown here is derived from an EMBL/GenBank/DDBJ whole genome shotgun (WGS) entry which is preliminary data.</text>
</comment>
<name>A0ABR9AT00_9BACL</name>
<dbReference type="InterPro" id="IPR036390">
    <property type="entry name" value="WH_DNA-bd_sf"/>
</dbReference>
<feature type="domain" description="HTH gntR-type" evidence="8">
    <location>
        <begin position="12"/>
        <end position="80"/>
    </location>
</feature>
<evidence type="ECO:0000259" key="8">
    <source>
        <dbReference type="PROSITE" id="PS50949"/>
    </source>
</evidence>
<dbReference type="InterPro" id="IPR004839">
    <property type="entry name" value="Aminotransferase_I/II_large"/>
</dbReference>